<accession>A0A835NBK4</accession>
<dbReference type="InterPro" id="IPR036852">
    <property type="entry name" value="Peptidase_S8/S53_dom_sf"/>
</dbReference>
<evidence type="ECO:0000259" key="4">
    <source>
        <dbReference type="Pfam" id="PF00082"/>
    </source>
</evidence>
<comment type="caution">
    <text evidence="5">The sequence shown here is derived from an EMBL/GenBank/DDBJ whole genome shotgun (WGS) entry which is preliminary data.</text>
</comment>
<evidence type="ECO:0000256" key="1">
    <source>
        <dbReference type="ARBA" id="ARBA00004613"/>
    </source>
</evidence>
<organism evidence="5 6">
    <name type="scientific">Salix dunnii</name>
    <dbReference type="NCBI Taxonomy" id="1413687"/>
    <lineage>
        <taxon>Eukaryota</taxon>
        <taxon>Viridiplantae</taxon>
        <taxon>Streptophyta</taxon>
        <taxon>Embryophyta</taxon>
        <taxon>Tracheophyta</taxon>
        <taxon>Spermatophyta</taxon>
        <taxon>Magnoliopsida</taxon>
        <taxon>eudicotyledons</taxon>
        <taxon>Gunneridae</taxon>
        <taxon>Pentapetalae</taxon>
        <taxon>rosids</taxon>
        <taxon>fabids</taxon>
        <taxon>Malpighiales</taxon>
        <taxon>Salicaceae</taxon>
        <taxon>Saliceae</taxon>
        <taxon>Salix</taxon>
    </lineage>
</organism>
<gene>
    <name evidence="5" type="ORF">SADUNF_Sadunf01G0130000</name>
</gene>
<proteinExistence type="inferred from homology"/>
<dbReference type="GO" id="GO:0005576">
    <property type="term" value="C:extracellular region"/>
    <property type="evidence" value="ECO:0007669"/>
    <property type="project" value="UniProtKB-SubCell"/>
</dbReference>
<keyword evidence="3" id="KW-0732">Signal</keyword>
<dbReference type="PANTHER" id="PTHR10795">
    <property type="entry name" value="PROPROTEIN CONVERTASE SUBTILISIN/KEXIN"/>
    <property type="match status" value="1"/>
</dbReference>
<dbReference type="SUPFAM" id="SSF52743">
    <property type="entry name" value="Subtilisin-like"/>
    <property type="match status" value="1"/>
</dbReference>
<dbReference type="EMBL" id="JADGMS010000001">
    <property type="protein sequence ID" value="KAF9689799.1"/>
    <property type="molecule type" value="Genomic_DNA"/>
</dbReference>
<keyword evidence="6" id="KW-1185">Reference proteome</keyword>
<dbReference type="Pfam" id="PF00082">
    <property type="entry name" value="Peptidase_S8"/>
    <property type="match status" value="1"/>
</dbReference>
<evidence type="ECO:0000256" key="2">
    <source>
        <dbReference type="ARBA" id="ARBA00011073"/>
    </source>
</evidence>
<dbReference type="Proteomes" id="UP000657918">
    <property type="component" value="Unassembled WGS sequence"/>
</dbReference>
<evidence type="ECO:0000313" key="6">
    <source>
        <dbReference type="Proteomes" id="UP000657918"/>
    </source>
</evidence>
<dbReference type="GO" id="GO:0004252">
    <property type="term" value="F:serine-type endopeptidase activity"/>
    <property type="evidence" value="ECO:0007669"/>
    <property type="project" value="InterPro"/>
</dbReference>
<reference evidence="5 6" key="1">
    <citation type="submission" date="2020-10" db="EMBL/GenBank/DDBJ databases">
        <title>Plant Genome Project.</title>
        <authorList>
            <person name="Zhang R.-G."/>
        </authorList>
    </citation>
    <scope>NUCLEOTIDE SEQUENCE [LARGE SCALE GENOMIC DNA]</scope>
    <source>
        <strain evidence="5">FAFU-HL-1</strain>
        <tissue evidence="5">Leaf</tissue>
    </source>
</reference>
<dbReference type="InterPro" id="IPR045051">
    <property type="entry name" value="SBT"/>
</dbReference>
<comment type="similarity">
    <text evidence="2">Belongs to the peptidase S8 family.</text>
</comment>
<sequence>MASKPRIAAYKNCWSSSCYDSDILVAMDQDIYDGFHVISLYVSATHAPQYDHDSIVIKAFSASQYGIVVSRSTRNVGPNPYTTINREFLSDVVLGNGSMYWYMGSMSPPKVQGKIVAYWIHWTTNLELDSRRVEFNIVSCTSMSCPRVSGNVVLLSQSIAKLVPTTIKFALATTVYSLDNFGKNMNDLASGEESTPFIDGAGHADPSNAHNMDTSDNISFLCAIVCLMYKLHDHDLAFHFTKISIWRLWNVS</sequence>
<evidence type="ECO:0000313" key="5">
    <source>
        <dbReference type="EMBL" id="KAF9689799.1"/>
    </source>
</evidence>
<protein>
    <recommendedName>
        <fullName evidence="4">Peptidase S8/S53 domain-containing protein</fullName>
    </recommendedName>
</protein>
<comment type="subcellular location">
    <subcellularLocation>
        <location evidence="1">Secreted</location>
    </subcellularLocation>
</comment>
<dbReference type="Gene3D" id="3.40.50.200">
    <property type="entry name" value="Peptidase S8/S53 domain"/>
    <property type="match status" value="1"/>
</dbReference>
<dbReference type="InterPro" id="IPR000209">
    <property type="entry name" value="Peptidase_S8/S53_dom"/>
</dbReference>
<dbReference type="OrthoDB" id="206201at2759"/>
<name>A0A835NBK4_9ROSI</name>
<dbReference type="AlphaFoldDB" id="A0A835NBK4"/>
<feature type="domain" description="Peptidase S8/S53" evidence="4">
    <location>
        <begin position="6"/>
        <end position="183"/>
    </location>
</feature>
<dbReference type="GO" id="GO:0006508">
    <property type="term" value="P:proteolysis"/>
    <property type="evidence" value="ECO:0007669"/>
    <property type="project" value="InterPro"/>
</dbReference>
<evidence type="ECO:0000256" key="3">
    <source>
        <dbReference type="ARBA" id="ARBA00022729"/>
    </source>
</evidence>